<keyword evidence="2" id="KW-0418">Kinase</keyword>
<name>A0A5B8G7X6_9GAMA</name>
<dbReference type="RefSeq" id="YP_010801664.1">
    <property type="nucleotide sequence ID" value="NC_076967.1"/>
</dbReference>
<dbReference type="EMBL" id="MH932584">
    <property type="protein sequence ID" value="QDQ69244.1"/>
    <property type="molecule type" value="Genomic_DNA"/>
</dbReference>
<dbReference type="GO" id="GO:0004674">
    <property type="term" value="F:protein serine/threonine kinase activity"/>
    <property type="evidence" value="ECO:0007669"/>
    <property type="project" value="UniProtKB-KW"/>
</dbReference>
<keyword evidence="2" id="KW-0808">Transferase</keyword>
<proteinExistence type="predicted"/>
<dbReference type="GeneID" id="80540376"/>
<evidence type="ECO:0000313" key="2">
    <source>
        <dbReference type="EMBL" id="QDQ69244.1"/>
    </source>
</evidence>
<dbReference type="Proteomes" id="UP001147731">
    <property type="component" value="Segment"/>
</dbReference>
<evidence type="ECO:0000313" key="3">
    <source>
        <dbReference type="Proteomes" id="UP001147731"/>
    </source>
</evidence>
<reference evidence="2" key="1">
    <citation type="journal article" date="2019" name="Emerg. Infect. Dis.">
        <title>Novel Virus Related to Kaposi's Sarcoma-Associated Herpesvirus from Colobus Monkey.</title>
        <authorList>
            <person name="Dhingra A."/>
            <person name="Ganzenmueller T."/>
            <person name="Hage E."/>
            <person name="Suarez N.M."/>
            <person name="Matz-Rensing K."/>
            <person name="Widmer D."/>
            <person name="Pohlmann S."/>
            <person name="Davison A.J."/>
            <person name="Schulz T.F."/>
            <person name="Kaul A."/>
        </authorList>
    </citation>
    <scope>NUCLEOTIDE SEQUENCE</scope>
    <source>
        <strain evidence="2">Hannover</strain>
    </source>
</reference>
<protein>
    <submittedName>
        <fullName evidence="2">Tegument serine/threonine protein kinase</fullName>
        <ecNumber evidence="2">2.7.11.1</ecNumber>
    </submittedName>
</protein>
<dbReference type="SUPFAM" id="SSF56112">
    <property type="entry name" value="Protein kinase-like (PK-like)"/>
    <property type="match status" value="1"/>
</dbReference>
<accession>A0A5B8G7X6</accession>
<dbReference type="EC" id="2.7.11.1" evidence="2"/>
<evidence type="ECO:0000256" key="1">
    <source>
        <dbReference type="SAM" id="MobiDB-lite"/>
    </source>
</evidence>
<keyword evidence="2" id="KW-0723">Serine/threonine-protein kinase</keyword>
<dbReference type="InterPro" id="IPR011009">
    <property type="entry name" value="Kinase-like_dom_sf"/>
</dbReference>
<organism evidence="2 3">
    <name type="scientific">Colobine gammaherpesvirus 1</name>
    <dbReference type="NCBI Taxonomy" id="2597325"/>
    <lineage>
        <taxon>Viruses</taxon>
        <taxon>Duplodnaviria</taxon>
        <taxon>Heunggongvirae</taxon>
        <taxon>Peploviricota</taxon>
        <taxon>Herviviricetes</taxon>
        <taxon>Herpesvirales</taxon>
        <taxon>Orthoherpesviridae</taxon>
        <taxon>Gammaherpesvirinae</taxon>
        <taxon>Rhadinovirus</taxon>
        <taxon>Rhadinovirus colobinegamma1</taxon>
    </lineage>
</organism>
<sequence>MRWKSMEATAPETPRRKSKIRSSIGALDVCPRCTMELRNPDSEYSQLWDSKYYMKHHVVISKTNKSVAYLRVPRQWFRCTHQDPDWSTCMGRGAFGVISPVTEEQCMKHFTSRREFYYEAIMNDIMEATRERYPFHKGATRLLGVVGVCVPCRALLFPRLRCNLLELDWTRVNLDLLTSEFIGLLSGVIFLNRYCCMTHCDISPDNILATGDLTPGDPGRLVLADLGSVVLHTGSKWTRLVVTSNLGLRQHSYDSKIPPKLICKHLYKPSCVLFQCYLSCIDKPQAGVLDVVYPLSPQFALTVDVSALGYSLLACLELYLDLPILSPLKFLFPATPGDLLDDFYYMGFMIPRVVMTQMLSHVWHMTIDIGLDSSGRAQALPILQSHREAFASQCYLYKTNYKLDSLENCAEKLNSPRLKILVERLLHRDFFSHGGRHCGGLLF</sequence>
<dbReference type="KEGG" id="vg:80540376"/>
<keyword evidence="3" id="KW-1185">Reference proteome</keyword>
<gene>
    <name evidence="2" type="primary">ORF36</name>
</gene>
<dbReference type="Gene3D" id="1.10.510.10">
    <property type="entry name" value="Transferase(Phosphotransferase) domain 1"/>
    <property type="match status" value="1"/>
</dbReference>
<feature type="region of interest" description="Disordered" evidence="1">
    <location>
        <begin position="1"/>
        <end position="20"/>
    </location>
</feature>